<dbReference type="EMBL" id="QUAK01000229">
    <property type="protein sequence ID" value="RFU82882.1"/>
    <property type="molecule type" value="Genomic_DNA"/>
</dbReference>
<evidence type="ECO:0000313" key="1">
    <source>
        <dbReference type="EMBL" id="RFU82882.1"/>
    </source>
</evidence>
<dbReference type="OrthoDB" id="4281274at2"/>
<protein>
    <submittedName>
        <fullName evidence="1">Uncharacterized protein</fullName>
    </submittedName>
</protein>
<dbReference type="Proteomes" id="UP000263094">
    <property type="component" value="Unassembled WGS sequence"/>
</dbReference>
<dbReference type="RefSeq" id="WP_128559398.1">
    <property type="nucleotide sequence ID" value="NZ_QUAK01000229.1"/>
</dbReference>
<name>A0A372LW34_9ACTN</name>
<sequence length="86" mass="9092">MIPLHQYKSARAEADHLAGLIQAALLRAGVPEAEVSQVRALVARSGRAYIKFGALKIGSATKLLEALPLSEVQSVPSPELPADAFD</sequence>
<gene>
    <name evidence="1" type="ORF">DY218_30550</name>
</gene>
<reference evidence="1 2" key="1">
    <citation type="submission" date="2018-08" db="EMBL/GenBank/DDBJ databases">
        <title>Isolation, diversity and antifungal activity of Actinobacteria from wheat.</title>
        <authorList>
            <person name="Han C."/>
        </authorList>
    </citation>
    <scope>NUCLEOTIDE SEQUENCE [LARGE SCALE GENOMIC DNA]</scope>
    <source>
        <strain evidence="1 2">NEAU-YY421</strain>
    </source>
</reference>
<evidence type="ECO:0000313" key="2">
    <source>
        <dbReference type="Proteomes" id="UP000263094"/>
    </source>
</evidence>
<dbReference type="AlphaFoldDB" id="A0A372LW34"/>
<accession>A0A372LW34</accession>
<comment type="caution">
    <text evidence="1">The sequence shown here is derived from an EMBL/GenBank/DDBJ whole genome shotgun (WGS) entry which is preliminary data.</text>
</comment>
<keyword evidence="2" id="KW-1185">Reference proteome</keyword>
<proteinExistence type="predicted"/>
<organism evidence="1 2">
    <name type="scientific">Streptomyces triticagri</name>
    <dbReference type="NCBI Taxonomy" id="2293568"/>
    <lineage>
        <taxon>Bacteria</taxon>
        <taxon>Bacillati</taxon>
        <taxon>Actinomycetota</taxon>
        <taxon>Actinomycetes</taxon>
        <taxon>Kitasatosporales</taxon>
        <taxon>Streptomycetaceae</taxon>
        <taxon>Streptomyces</taxon>
    </lineage>
</organism>